<dbReference type="RefSeq" id="WP_146354551.1">
    <property type="nucleotide sequence ID" value="NZ_VOIR01000011.1"/>
</dbReference>
<dbReference type="InterPro" id="IPR022926">
    <property type="entry name" value="NH(3)-dep_NAD(+)_synth"/>
</dbReference>
<dbReference type="GO" id="GO:0008795">
    <property type="term" value="F:NAD+ synthase activity"/>
    <property type="evidence" value="ECO:0007669"/>
    <property type="project" value="UniProtKB-UniRule"/>
</dbReference>
<evidence type="ECO:0000256" key="8">
    <source>
        <dbReference type="HAMAP-Rule" id="MF_00193"/>
    </source>
</evidence>
<dbReference type="PANTHER" id="PTHR23090:SF7">
    <property type="entry name" value="NH(3)-DEPENDENT NAD(+) SYNTHETASE"/>
    <property type="match status" value="1"/>
</dbReference>
<feature type="domain" description="NAD/GMP synthase" evidence="12">
    <location>
        <begin position="31"/>
        <end position="270"/>
    </location>
</feature>
<feature type="binding site" evidence="8">
    <location>
        <position position="165"/>
    </location>
    <ligand>
        <name>ATP</name>
        <dbReference type="ChEBI" id="CHEBI:30616"/>
    </ligand>
</feature>
<comment type="pathway">
    <text evidence="8">Cofactor biosynthesis; NAD(+) biosynthesis; NAD(+) from deamido-NAD(+) (ammonia route): step 1/1.</text>
</comment>
<comment type="subunit">
    <text evidence="8">Homodimer.</text>
</comment>
<evidence type="ECO:0000259" key="12">
    <source>
        <dbReference type="Pfam" id="PF02540"/>
    </source>
</evidence>
<keyword evidence="7 8" id="KW-0520">NAD</keyword>
<evidence type="ECO:0000256" key="3">
    <source>
        <dbReference type="ARBA" id="ARBA00022723"/>
    </source>
</evidence>
<comment type="caution">
    <text evidence="13">The sequence shown here is derived from an EMBL/GenBank/DDBJ whole genome shotgun (WGS) entry which is preliminary data.</text>
</comment>
<dbReference type="OrthoDB" id="3266517at2"/>
<keyword evidence="2 8" id="KW-0436">Ligase</keyword>
<dbReference type="CDD" id="cd00553">
    <property type="entry name" value="NAD_synthase"/>
    <property type="match status" value="1"/>
</dbReference>
<dbReference type="InterPro" id="IPR022310">
    <property type="entry name" value="NAD/GMP_synthase"/>
</dbReference>
<dbReference type="InterPro" id="IPR014729">
    <property type="entry name" value="Rossmann-like_a/b/a_fold"/>
</dbReference>
<feature type="binding site" evidence="8">
    <location>
        <position position="216"/>
    </location>
    <ligand>
        <name>ATP</name>
        <dbReference type="ChEBI" id="CHEBI:30616"/>
    </ligand>
</feature>
<dbReference type="GO" id="GO:0004359">
    <property type="term" value="F:glutaminase activity"/>
    <property type="evidence" value="ECO:0007669"/>
    <property type="project" value="InterPro"/>
</dbReference>
<feature type="binding site" description="in other chain" evidence="8">
    <location>
        <position position="178"/>
    </location>
    <ligand>
        <name>deamido-NAD(+)</name>
        <dbReference type="ChEBI" id="CHEBI:58437"/>
        <note>ligand shared between two neighboring subunits</note>
    </ligand>
</feature>
<evidence type="ECO:0000256" key="4">
    <source>
        <dbReference type="ARBA" id="ARBA00022741"/>
    </source>
</evidence>
<feature type="binding site" evidence="8">
    <location>
        <position position="194"/>
    </location>
    <ligand>
        <name>ATP</name>
        <dbReference type="ChEBI" id="CHEBI:30616"/>
    </ligand>
</feature>
<reference evidence="13 14" key="1">
    <citation type="submission" date="2019-08" db="EMBL/GenBank/DDBJ databases">
        <title>Agrococcus lahaulensis sp. nov., isolated from a cold desert of the Indian Himalayas.</title>
        <authorList>
            <person name="Qu J.H."/>
        </authorList>
    </citation>
    <scope>NUCLEOTIDE SEQUENCE [LARGE SCALE GENOMIC DNA]</scope>
    <source>
        <strain evidence="13 14">NS18</strain>
    </source>
</reference>
<evidence type="ECO:0000256" key="6">
    <source>
        <dbReference type="ARBA" id="ARBA00022842"/>
    </source>
</evidence>
<keyword evidence="14" id="KW-1185">Reference proteome</keyword>
<dbReference type="EC" id="6.3.1.5" evidence="8 10"/>
<dbReference type="GO" id="GO:0005524">
    <property type="term" value="F:ATP binding"/>
    <property type="evidence" value="ECO:0007669"/>
    <property type="project" value="UniProtKB-UniRule"/>
</dbReference>
<keyword evidence="6 8" id="KW-0460">Magnesium</keyword>
<evidence type="ECO:0000256" key="9">
    <source>
        <dbReference type="RuleBase" id="RU003811"/>
    </source>
</evidence>
<dbReference type="GO" id="GO:0003952">
    <property type="term" value="F:NAD+ synthase (glutamine-hydrolyzing) activity"/>
    <property type="evidence" value="ECO:0007669"/>
    <property type="project" value="InterPro"/>
</dbReference>
<feature type="binding site" description="in other chain" evidence="8">
    <location>
        <begin position="265"/>
        <end position="266"/>
    </location>
    <ligand>
        <name>deamido-NAD(+)</name>
        <dbReference type="ChEBI" id="CHEBI:58437"/>
        <note>ligand shared between two neighboring subunits</note>
    </ligand>
</feature>
<dbReference type="InterPro" id="IPR003694">
    <property type="entry name" value="NAD_synthase"/>
</dbReference>
<dbReference type="PANTHER" id="PTHR23090">
    <property type="entry name" value="NH 3 /GLUTAMINE-DEPENDENT NAD + SYNTHETASE"/>
    <property type="match status" value="1"/>
</dbReference>
<sequence length="287" mass="30947">MERSTEAAGAAQSAIIAALGSRPTIDPPAELERRVRFLVDYLAHTGAKGFVLGISGGQDSTLAGRLAQLAVERAREGGAEATFVAVRLPYGVQHDEDDAQLALDFIRADREVTVDVKPGVDALEASVEAAIGEVTDYHKGNVKARARMIAQYAIGGQLGLLVLGTDHAAEAVTGFYTKFGDGGADLLPLAGLTKSQGRELLELLDAPERLRTKPPTADLLDDKPGQLDTHELGLTYEQIDAFLEGQPVPEDVAEQITTRYERTEHKRRVPVTPDDEWWRSPAGPLFD</sequence>
<feature type="binding site" description="in other chain" evidence="8">
    <location>
        <position position="145"/>
    </location>
    <ligand>
        <name>deamido-NAD(+)</name>
        <dbReference type="ChEBI" id="CHEBI:58437"/>
        <note>ligand shared between two neighboring subunits</note>
    </ligand>
</feature>
<dbReference type="Gene3D" id="3.40.50.620">
    <property type="entry name" value="HUPs"/>
    <property type="match status" value="1"/>
</dbReference>
<proteinExistence type="inferred from homology"/>
<feature type="binding site" evidence="8">
    <location>
        <position position="185"/>
    </location>
    <ligand>
        <name>deamido-NAD(+)</name>
        <dbReference type="ChEBI" id="CHEBI:58437"/>
        <note>ligand shared between two neighboring subunits</note>
    </ligand>
</feature>
<organism evidence="13 14">
    <name type="scientific">Agrococcus sediminis</name>
    <dbReference type="NCBI Taxonomy" id="2599924"/>
    <lineage>
        <taxon>Bacteria</taxon>
        <taxon>Bacillati</taxon>
        <taxon>Actinomycetota</taxon>
        <taxon>Actinomycetes</taxon>
        <taxon>Micrococcales</taxon>
        <taxon>Microbacteriaceae</taxon>
        <taxon>Agrococcus</taxon>
    </lineage>
</organism>
<name>A0A5M8QIW5_9MICO</name>
<dbReference type="GO" id="GO:0005737">
    <property type="term" value="C:cytoplasm"/>
    <property type="evidence" value="ECO:0007669"/>
    <property type="project" value="InterPro"/>
</dbReference>
<dbReference type="GO" id="GO:0046872">
    <property type="term" value="F:metal ion binding"/>
    <property type="evidence" value="ECO:0007669"/>
    <property type="project" value="UniProtKB-KW"/>
</dbReference>
<dbReference type="GO" id="GO:0009435">
    <property type="term" value="P:NAD+ biosynthetic process"/>
    <property type="evidence" value="ECO:0007669"/>
    <property type="project" value="UniProtKB-UniRule"/>
</dbReference>
<dbReference type="NCBIfam" id="TIGR00552">
    <property type="entry name" value="nadE"/>
    <property type="match status" value="1"/>
</dbReference>
<dbReference type="SUPFAM" id="SSF52402">
    <property type="entry name" value="Adenine nucleotide alpha hydrolases-like"/>
    <property type="match status" value="1"/>
</dbReference>
<dbReference type="Proteomes" id="UP000323221">
    <property type="component" value="Unassembled WGS sequence"/>
</dbReference>
<evidence type="ECO:0000256" key="11">
    <source>
        <dbReference type="SAM" id="MobiDB-lite"/>
    </source>
</evidence>
<dbReference type="AlphaFoldDB" id="A0A5M8QIW5"/>
<feature type="binding site" evidence="8">
    <location>
        <position position="170"/>
    </location>
    <ligand>
        <name>Mg(2+)</name>
        <dbReference type="ChEBI" id="CHEBI:18420"/>
    </ligand>
</feature>
<protein>
    <recommendedName>
        <fullName evidence="8 10">NH(3)-dependent NAD(+) synthetase</fullName>
        <ecNumber evidence="8 10">6.3.1.5</ecNumber>
    </recommendedName>
</protein>
<accession>A0A5M8QIW5</accession>
<comment type="function">
    <text evidence="8">Catalyzes the ATP-dependent amidation of deamido-NAD to form NAD. Uses ammonia as a nitrogen source.</text>
</comment>
<evidence type="ECO:0000256" key="10">
    <source>
        <dbReference type="RuleBase" id="RU003812"/>
    </source>
</evidence>
<evidence type="ECO:0000256" key="7">
    <source>
        <dbReference type="ARBA" id="ARBA00023027"/>
    </source>
</evidence>
<feature type="binding site" evidence="8">
    <location>
        <position position="59"/>
    </location>
    <ligand>
        <name>Mg(2+)</name>
        <dbReference type="ChEBI" id="CHEBI:18420"/>
    </ligand>
</feature>
<feature type="region of interest" description="Disordered" evidence="11">
    <location>
        <begin position="265"/>
        <end position="287"/>
    </location>
</feature>
<evidence type="ECO:0000256" key="1">
    <source>
        <dbReference type="ARBA" id="ARBA00005859"/>
    </source>
</evidence>
<dbReference type="EMBL" id="VOIR01000011">
    <property type="protein sequence ID" value="KAA6436077.1"/>
    <property type="molecule type" value="Genomic_DNA"/>
</dbReference>
<keyword evidence="4 8" id="KW-0547">Nucleotide-binding</keyword>
<dbReference type="Pfam" id="PF02540">
    <property type="entry name" value="NAD_synthase"/>
    <property type="match status" value="1"/>
</dbReference>
<comment type="similarity">
    <text evidence="1 8 9">Belongs to the NAD synthetase family.</text>
</comment>
<keyword evidence="5 8" id="KW-0067">ATP-binding</keyword>
<gene>
    <name evidence="8 13" type="primary">nadE</name>
    <name evidence="13" type="ORF">FQ330_01200</name>
</gene>
<evidence type="ECO:0000313" key="14">
    <source>
        <dbReference type="Proteomes" id="UP000323221"/>
    </source>
</evidence>
<dbReference type="UniPathway" id="UPA00253">
    <property type="reaction ID" value="UER00333"/>
</dbReference>
<dbReference type="NCBIfam" id="NF001979">
    <property type="entry name" value="PRK00768.1"/>
    <property type="match status" value="1"/>
</dbReference>
<evidence type="ECO:0000313" key="13">
    <source>
        <dbReference type="EMBL" id="KAA6436077.1"/>
    </source>
</evidence>
<feature type="binding site" evidence="8">
    <location>
        <begin position="53"/>
        <end position="60"/>
    </location>
    <ligand>
        <name>ATP</name>
        <dbReference type="ChEBI" id="CHEBI:30616"/>
    </ligand>
</feature>
<evidence type="ECO:0000256" key="2">
    <source>
        <dbReference type="ARBA" id="ARBA00022598"/>
    </source>
</evidence>
<keyword evidence="3 8" id="KW-0479">Metal-binding</keyword>
<dbReference type="HAMAP" id="MF_00193">
    <property type="entry name" value="NadE_ammonia_dep"/>
    <property type="match status" value="1"/>
</dbReference>
<evidence type="ECO:0000256" key="5">
    <source>
        <dbReference type="ARBA" id="ARBA00022840"/>
    </source>
</evidence>
<comment type="catalytic activity">
    <reaction evidence="8 10">
        <text>deamido-NAD(+) + NH4(+) + ATP = AMP + diphosphate + NAD(+) + H(+)</text>
        <dbReference type="Rhea" id="RHEA:21188"/>
        <dbReference type="ChEBI" id="CHEBI:15378"/>
        <dbReference type="ChEBI" id="CHEBI:28938"/>
        <dbReference type="ChEBI" id="CHEBI:30616"/>
        <dbReference type="ChEBI" id="CHEBI:33019"/>
        <dbReference type="ChEBI" id="CHEBI:57540"/>
        <dbReference type="ChEBI" id="CHEBI:58437"/>
        <dbReference type="ChEBI" id="CHEBI:456215"/>
        <dbReference type="EC" id="6.3.1.5"/>
    </reaction>
</comment>